<evidence type="ECO:0000256" key="6">
    <source>
        <dbReference type="SAM" id="Phobius"/>
    </source>
</evidence>
<sequence>MSPAFSSSPTHRPAALERAYRTATLRIIPILFVCYMCNYLDRINVGFAKLQMLDQLRMSNTAFGIGAGVFFVGYVCAGVPSSLVLRRVSPRRWMCILMLSWGTLSAALLSVKTPASFYALRFLTGVAEAGFFPSIVLYLEQWFSTKHRGRVLSLFLVSIPVSGAVGGPLSGWMLDYFAGGRAGLSAWQWLYLLQGAPTVLFGILLLFVLRDRVEQVSWLTDAEKQMVREDLDRDARTRALPAHPTGSTSHVLFDRTVLSLGFVYFCIQMGAYAMNFWLPTIIHALGVTKPGQIGLASAVPYLAASISMVVVGRSADFRQERRLHLGVPLLIGFLGLLLTGGAGGDMILSIVGLTLATAGTLTGIAMFWPFTSSLPNRPSAAGVALINSLGQIAGFVSPYFIGWVHDTIHSTTPALYMLSSLMAAGALLIVLRPGPSHVVPGASTLETE</sequence>
<dbReference type="PROSITE" id="PS50850">
    <property type="entry name" value="MFS"/>
    <property type="match status" value="1"/>
</dbReference>
<feature type="transmembrane region" description="Helical" evidence="6">
    <location>
        <begin position="117"/>
        <end position="139"/>
    </location>
</feature>
<dbReference type="InterPro" id="IPR020846">
    <property type="entry name" value="MFS_dom"/>
</dbReference>
<dbReference type="GO" id="GO:0022857">
    <property type="term" value="F:transmembrane transporter activity"/>
    <property type="evidence" value="ECO:0007669"/>
    <property type="project" value="InterPro"/>
</dbReference>
<evidence type="ECO:0000313" key="8">
    <source>
        <dbReference type="EMBL" id="KEA57329.1"/>
    </source>
</evidence>
<gene>
    <name evidence="8" type="ORF">DT99_23200</name>
</gene>
<dbReference type="Gene3D" id="1.20.1250.20">
    <property type="entry name" value="MFS general substrate transporter like domains"/>
    <property type="match status" value="2"/>
</dbReference>
<evidence type="ECO:0000256" key="1">
    <source>
        <dbReference type="ARBA" id="ARBA00004141"/>
    </source>
</evidence>
<dbReference type="EMBL" id="JJOA01000020">
    <property type="protein sequence ID" value="KEA57329.1"/>
    <property type="molecule type" value="Genomic_DNA"/>
</dbReference>
<accession>A0A071M8W9</accession>
<protein>
    <recommendedName>
        <fullName evidence="7">Major facilitator superfamily (MFS) profile domain-containing protein</fullName>
    </recommendedName>
</protein>
<dbReference type="FunFam" id="1.20.1250.20:FF:000018">
    <property type="entry name" value="MFS transporter permease"/>
    <property type="match status" value="1"/>
</dbReference>
<proteinExistence type="predicted"/>
<dbReference type="CDD" id="cd17319">
    <property type="entry name" value="MFS_ExuT_GudP_like"/>
    <property type="match status" value="1"/>
</dbReference>
<keyword evidence="5 6" id="KW-0472">Membrane</keyword>
<dbReference type="PANTHER" id="PTHR43791">
    <property type="entry name" value="PERMEASE-RELATED"/>
    <property type="match status" value="1"/>
</dbReference>
<reference evidence="8" key="1">
    <citation type="submission" date="2014-04" db="EMBL/GenBank/DDBJ databases">
        <title>In planta biocontrol of soil-borne Fusarium wilt of banana through a plant endophytic bacterium, Burkholderia cenocepacia 869T2.</title>
        <authorList>
            <person name="Ho Y.-N."/>
            <person name="Chiang H.-M."/>
            <person name="Chao C.-P."/>
            <person name="Su C.-C."/>
            <person name="Hsu H.-F."/>
            <person name="Guo C.-T."/>
            <person name="Hsieh J.-L."/>
            <person name="Huang C.-C."/>
        </authorList>
    </citation>
    <scope>NUCLEOTIDE SEQUENCE [LARGE SCALE GENOMIC DNA]</scope>
    <source>
        <strain evidence="8">869T2</strain>
    </source>
</reference>
<evidence type="ECO:0000256" key="2">
    <source>
        <dbReference type="ARBA" id="ARBA00022448"/>
    </source>
</evidence>
<organism evidence="8">
    <name type="scientific">Burkholderia cenocepacia</name>
    <dbReference type="NCBI Taxonomy" id="95486"/>
    <lineage>
        <taxon>Bacteria</taxon>
        <taxon>Pseudomonadati</taxon>
        <taxon>Pseudomonadota</taxon>
        <taxon>Betaproteobacteria</taxon>
        <taxon>Burkholderiales</taxon>
        <taxon>Burkholderiaceae</taxon>
        <taxon>Burkholderia</taxon>
        <taxon>Burkholderia cepacia complex</taxon>
    </lineage>
</organism>
<dbReference type="OrthoDB" id="5242299at2"/>
<name>A0A071M8W9_9BURK</name>
<feature type="transmembrane region" description="Helical" evidence="6">
    <location>
        <begin position="323"/>
        <end position="340"/>
    </location>
</feature>
<dbReference type="InterPro" id="IPR036259">
    <property type="entry name" value="MFS_trans_sf"/>
</dbReference>
<evidence type="ECO:0000256" key="5">
    <source>
        <dbReference type="ARBA" id="ARBA00023136"/>
    </source>
</evidence>
<dbReference type="InterPro" id="IPR011701">
    <property type="entry name" value="MFS"/>
</dbReference>
<keyword evidence="2" id="KW-0813">Transport</keyword>
<keyword evidence="3 6" id="KW-0812">Transmembrane</keyword>
<feature type="domain" description="Major facilitator superfamily (MFS) profile" evidence="7">
    <location>
        <begin position="27"/>
        <end position="437"/>
    </location>
</feature>
<keyword evidence="4 6" id="KW-1133">Transmembrane helix</keyword>
<dbReference type="AlphaFoldDB" id="A0A071M8W9"/>
<feature type="transmembrane region" description="Helical" evidence="6">
    <location>
        <begin position="290"/>
        <end position="311"/>
    </location>
</feature>
<dbReference type="Pfam" id="PF07690">
    <property type="entry name" value="MFS_1"/>
    <property type="match status" value="1"/>
</dbReference>
<feature type="transmembrane region" description="Helical" evidence="6">
    <location>
        <begin position="151"/>
        <end position="169"/>
    </location>
</feature>
<evidence type="ECO:0000256" key="4">
    <source>
        <dbReference type="ARBA" id="ARBA00022989"/>
    </source>
</evidence>
<dbReference type="PANTHER" id="PTHR43791:SF36">
    <property type="entry name" value="TRANSPORTER, PUTATIVE (AFU_ORTHOLOGUE AFUA_6G08340)-RELATED"/>
    <property type="match status" value="1"/>
</dbReference>
<feature type="transmembrane region" description="Helical" evidence="6">
    <location>
        <begin position="257"/>
        <end position="278"/>
    </location>
</feature>
<dbReference type="GO" id="GO:0005886">
    <property type="term" value="C:plasma membrane"/>
    <property type="evidence" value="ECO:0007669"/>
    <property type="project" value="TreeGrafter"/>
</dbReference>
<comment type="caution">
    <text evidence="8">The sequence shown here is derived from an EMBL/GenBank/DDBJ whole genome shotgun (WGS) entry which is preliminary data.</text>
</comment>
<evidence type="ECO:0000259" key="7">
    <source>
        <dbReference type="PROSITE" id="PS50850"/>
    </source>
</evidence>
<feature type="transmembrane region" description="Helical" evidence="6">
    <location>
        <begin position="380"/>
        <end position="401"/>
    </location>
</feature>
<feature type="transmembrane region" description="Helical" evidence="6">
    <location>
        <begin position="189"/>
        <end position="209"/>
    </location>
</feature>
<dbReference type="SUPFAM" id="SSF103473">
    <property type="entry name" value="MFS general substrate transporter"/>
    <property type="match status" value="1"/>
</dbReference>
<comment type="subcellular location">
    <subcellularLocation>
        <location evidence="1">Membrane</location>
        <topology evidence="1">Multi-pass membrane protein</topology>
    </subcellularLocation>
</comment>
<evidence type="ECO:0000256" key="3">
    <source>
        <dbReference type="ARBA" id="ARBA00022692"/>
    </source>
</evidence>
<feature type="transmembrane region" description="Helical" evidence="6">
    <location>
        <begin position="413"/>
        <end position="431"/>
    </location>
</feature>
<feature type="transmembrane region" description="Helical" evidence="6">
    <location>
        <begin position="92"/>
        <end position="111"/>
    </location>
</feature>
<feature type="transmembrane region" description="Helical" evidence="6">
    <location>
        <begin position="61"/>
        <end position="85"/>
    </location>
</feature>
<feature type="transmembrane region" description="Helical" evidence="6">
    <location>
        <begin position="346"/>
        <end position="368"/>
    </location>
</feature>